<dbReference type="Pfam" id="PF00011">
    <property type="entry name" value="HSP20"/>
    <property type="match status" value="1"/>
</dbReference>
<protein>
    <recommendedName>
        <fullName evidence="5">SHSP domain-containing protein</fullName>
    </recommendedName>
</protein>
<dbReference type="PROSITE" id="PS01031">
    <property type="entry name" value="SHSP"/>
    <property type="match status" value="1"/>
</dbReference>
<evidence type="ECO:0000313" key="6">
    <source>
        <dbReference type="EMBL" id="GAA5795758.1"/>
    </source>
</evidence>
<dbReference type="EMBL" id="BAABUJ010000005">
    <property type="protein sequence ID" value="GAA5795758.1"/>
    <property type="molecule type" value="Genomic_DNA"/>
</dbReference>
<feature type="compositionally biased region" description="Basic and acidic residues" evidence="4">
    <location>
        <begin position="89"/>
        <end position="126"/>
    </location>
</feature>
<feature type="domain" description="SHSP" evidence="5">
    <location>
        <begin position="36"/>
        <end position="182"/>
    </location>
</feature>
<evidence type="ECO:0000259" key="5">
    <source>
        <dbReference type="PROSITE" id="PS01031"/>
    </source>
</evidence>
<keyword evidence="7" id="KW-1185">Reference proteome</keyword>
<dbReference type="InterPro" id="IPR008978">
    <property type="entry name" value="HSP20-like_chaperone"/>
</dbReference>
<evidence type="ECO:0000256" key="3">
    <source>
        <dbReference type="RuleBase" id="RU003616"/>
    </source>
</evidence>
<organism evidence="6 7">
    <name type="scientific">Helicostylum pulchrum</name>
    <dbReference type="NCBI Taxonomy" id="562976"/>
    <lineage>
        <taxon>Eukaryota</taxon>
        <taxon>Fungi</taxon>
        <taxon>Fungi incertae sedis</taxon>
        <taxon>Mucoromycota</taxon>
        <taxon>Mucoromycotina</taxon>
        <taxon>Mucoromycetes</taxon>
        <taxon>Mucorales</taxon>
        <taxon>Mucorineae</taxon>
        <taxon>Mucoraceae</taxon>
        <taxon>Helicostylum</taxon>
    </lineage>
</organism>
<dbReference type="PANTHER" id="PTHR11527">
    <property type="entry name" value="HEAT-SHOCK PROTEIN 20 FAMILY MEMBER"/>
    <property type="match status" value="1"/>
</dbReference>
<evidence type="ECO:0000256" key="4">
    <source>
        <dbReference type="SAM" id="MobiDB-lite"/>
    </source>
</evidence>
<name>A0ABP9XNP9_9FUNG</name>
<dbReference type="InterPro" id="IPR031107">
    <property type="entry name" value="Small_HSP"/>
</dbReference>
<accession>A0ABP9XNP9</accession>
<evidence type="ECO:0000256" key="2">
    <source>
        <dbReference type="PROSITE-ProRule" id="PRU00285"/>
    </source>
</evidence>
<gene>
    <name evidence="6" type="ORF">HPULCUR_001120</name>
</gene>
<reference evidence="6 7" key="1">
    <citation type="submission" date="2024-04" db="EMBL/GenBank/DDBJ databases">
        <title>genome sequences of Mucor flavus KT1a and Helicostylum pulchrum KT1b strains isolation_sourced from the surface of a dry-aged beef.</title>
        <authorList>
            <person name="Toyotome T."/>
            <person name="Hosono M."/>
            <person name="Torimaru M."/>
            <person name="Fukuda K."/>
            <person name="Mikami N."/>
        </authorList>
    </citation>
    <scope>NUCLEOTIDE SEQUENCE [LARGE SCALE GENOMIC DNA]</scope>
    <source>
        <strain evidence="6 7">KT1b</strain>
    </source>
</reference>
<dbReference type="Proteomes" id="UP001476247">
    <property type="component" value="Unassembled WGS sequence"/>
</dbReference>
<dbReference type="Gene3D" id="2.60.40.790">
    <property type="match status" value="1"/>
</dbReference>
<evidence type="ECO:0000313" key="7">
    <source>
        <dbReference type="Proteomes" id="UP001476247"/>
    </source>
</evidence>
<sequence>MSLTHRLFNDAFHDMQRAMTALEQPFINTSRLLSNQTGSMLRYPATDISETDDAYELHAELPGYDKKDINIELADDGRTLVLSGKVDKVREEKHEKDEKKEQKKDKESQELTTKKDEDSQVAKRNESPQWWVNERVVGSFTRSFSFPNQLKADSIKASYDNGILKVTVPKVKETKSKQIQIE</sequence>
<proteinExistence type="inferred from homology"/>
<evidence type="ECO:0000256" key="1">
    <source>
        <dbReference type="ARBA" id="ARBA00023016"/>
    </source>
</evidence>
<keyword evidence="1" id="KW-0346">Stress response</keyword>
<feature type="region of interest" description="Disordered" evidence="4">
    <location>
        <begin position="89"/>
        <end position="128"/>
    </location>
</feature>
<comment type="caution">
    <text evidence="6">The sequence shown here is derived from an EMBL/GenBank/DDBJ whole genome shotgun (WGS) entry which is preliminary data.</text>
</comment>
<dbReference type="InterPro" id="IPR002068">
    <property type="entry name" value="A-crystallin/Hsp20_dom"/>
</dbReference>
<comment type="similarity">
    <text evidence="2 3">Belongs to the small heat shock protein (HSP20) family.</text>
</comment>
<dbReference type="SUPFAM" id="SSF49764">
    <property type="entry name" value="HSP20-like chaperones"/>
    <property type="match status" value="1"/>
</dbReference>